<dbReference type="Proteomes" id="UP001278766">
    <property type="component" value="Unassembled WGS sequence"/>
</dbReference>
<evidence type="ECO:0000313" key="3">
    <source>
        <dbReference type="EMBL" id="KAK3300418.1"/>
    </source>
</evidence>
<comment type="caution">
    <text evidence="3">The sequence shown here is derived from an EMBL/GenBank/DDBJ whole genome shotgun (WGS) entry which is preliminary data.</text>
</comment>
<dbReference type="AlphaFoldDB" id="A0AAE0HPM4"/>
<feature type="region of interest" description="Disordered" evidence="1">
    <location>
        <begin position="104"/>
        <end position="173"/>
    </location>
</feature>
<gene>
    <name evidence="3" type="ORF">B0H64DRAFT_369676</name>
</gene>
<sequence>MRVTSIFVAAGLALFANAQTTVSSAGAAQSSAQAEVLRCLDACDPKDVNCRAKCTSVPFPNDSQANATNDCVAACPIGEGTEADNNAYTKCVSDCIGANYYTPSAGTPQPTGGASTGGNGDSDDSNDSNDDSGNDDSGNGDNTGNDDATGTDDSEGTQTSDGPSPSESTGAASLVGASSGVVGVLGLVAAVMAL</sequence>
<proteinExistence type="predicted"/>
<feature type="compositionally biased region" description="Low complexity" evidence="1">
    <location>
        <begin position="135"/>
        <end position="148"/>
    </location>
</feature>
<protein>
    <submittedName>
        <fullName evidence="3">Uncharacterized protein</fullName>
    </submittedName>
</protein>
<name>A0AAE0HPM4_9PEZI</name>
<feature type="signal peptide" evidence="2">
    <location>
        <begin position="1"/>
        <end position="18"/>
    </location>
</feature>
<reference evidence="3" key="1">
    <citation type="journal article" date="2023" name="Mol. Phylogenet. Evol.">
        <title>Genome-scale phylogeny and comparative genomics of the fungal order Sordariales.</title>
        <authorList>
            <person name="Hensen N."/>
            <person name="Bonometti L."/>
            <person name="Westerberg I."/>
            <person name="Brannstrom I.O."/>
            <person name="Guillou S."/>
            <person name="Cros-Aarteil S."/>
            <person name="Calhoun S."/>
            <person name="Haridas S."/>
            <person name="Kuo A."/>
            <person name="Mondo S."/>
            <person name="Pangilinan J."/>
            <person name="Riley R."/>
            <person name="LaButti K."/>
            <person name="Andreopoulos B."/>
            <person name="Lipzen A."/>
            <person name="Chen C."/>
            <person name="Yan M."/>
            <person name="Daum C."/>
            <person name="Ng V."/>
            <person name="Clum A."/>
            <person name="Steindorff A."/>
            <person name="Ohm R.A."/>
            <person name="Martin F."/>
            <person name="Silar P."/>
            <person name="Natvig D.O."/>
            <person name="Lalanne C."/>
            <person name="Gautier V."/>
            <person name="Ament-Velasquez S.L."/>
            <person name="Kruys A."/>
            <person name="Hutchinson M.I."/>
            <person name="Powell A.J."/>
            <person name="Barry K."/>
            <person name="Miller A.N."/>
            <person name="Grigoriev I.V."/>
            <person name="Debuchy R."/>
            <person name="Gladieux P."/>
            <person name="Hiltunen Thoren M."/>
            <person name="Johannesson H."/>
        </authorList>
    </citation>
    <scope>NUCLEOTIDE SEQUENCE</scope>
    <source>
        <strain evidence="3">CBS 168.71</strain>
    </source>
</reference>
<feature type="chain" id="PRO_5042015837" evidence="2">
    <location>
        <begin position="19"/>
        <end position="194"/>
    </location>
</feature>
<reference evidence="3" key="2">
    <citation type="submission" date="2023-06" db="EMBL/GenBank/DDBJ databases">
        <authorList>
            <consortium name="Lawrence Berkeley National Laboratory"/>
            <person name="Haridas S."/>
            <person name="Hensen N."/>
            <person name="Bonometti L."/>
            <person name="Westerberg I."/>
            <person name="Brannstrom I.O."/>
            <person name="Guillou S."/>
            <person name="Cros-Aarteil S."/>
            <person name="Calhoun S."/>
            <person name="Kuo A."/>
            <person name="Mondo S."/>
            <person name="Pangilinan J."/>
            <person name="Riley R."/>
            <person name="Labutti K."/>
            <person name="Andreopoulos B."/>
            <person name="Lipzen A."/>
            <person name="Chen C."/>
            <person name="Yanf M."/>
            <person name="Daum C."/>
            <person name="Ng V."/>
            <person name="Clum A."/>
            <person name="Steindorff A."/>
            <person name="Ohm R."/>
            <person name="Martin F."/>
            <person name="Silar P."/>
            <person name="Natvig D."/>
            <person name="Lalanne C."/>
            <person name="Gautier V."/>
            <person name="Ament-Velasquez S.L."/>
            <person name="Kruys A."/>
            <person name="Hutchinson M.I."/>
            <person name="Powell A.J."/>
            <person name="Barry K."/>
            <person name="Miller A.N."/>
            <person name="Grigoriev I.V."/>
            <person name="Debuchy R."/>
            <person name="Gladieux P."/>
            <person name="Thoren M.H."/>
            <person name="Johannesson H."/>
        </authorList>
    </citation>
    <scope>NUCLEOTIDE SEQUENCE</scope>
    <source>
        <strain evidence="3">CBS 168.71</strain>
    </source>
</reference>
<dbReference type="RefSeq" id="XP_062663932.1">
    <property type="nucleotide sequence ID" value="XM_062802043.1"/>
</dbReference>
<evidence type="ECO:0000313" key="4">
    <source>
        <dbReference type="Proteomes" id="UP001278766"/>
    </source>
</evidence>
<keyword evidence="4" id="KW-1185">Reference proteome</keyword>
<evidence type="ECO:0000256" key="2">
    <source>
        <dbReference type="SAM" id="SignalP"/>
    </source>
</evidence>
<dbReference type="GeneID" id="87838991"/>
<evidence type="ECO:0000256" key="1">
    <source>
        <dbReference type="SAM" id="MobiDB-lite"/>
    </source>
</evidence>
<organism evidence="3 4">
    <name type="scientific">Chaetomium fimeti</name>
    <dbReference type="NCBI Taxonomy" id="1854472"/>
    <lineage>
        <taxon>Eukaryota</taxon>
        <taxon>Fungi</taxon>
        <taxon>Dikarya</taxon>
        <taxon>Ascomycota</taxon>
        <taxon>Pezizomycotina</taxon>
        <taxon>Sordariomycetes</taxon>
        <taxon>Sordariomycetidae</taxon>
        <taxon>Sordariales</taxon>
        <taxon>Chaetomiaceae</taxon>
        <taxon>Chaetomium</taxon>
    </lineage>
</organism>
<dbReference type="EMBL" id="JAUEPN010000001">
    <property type="protein sequence ID" value="KAK3300418.1"/>
    <property type="molecule type" value="Genomic_DNA"/>
</dbReference>
<keyword evidence="2" id="KW-0732">Signal</keyword>
<accession>A0AAE0HPM4</accession>
<feature type="compositionally biased region" description="Polar residues" evidence="1">
    <location>
        <begin position="156"/>
        <end position="169"/>
    </location>
</feature>
<feature type="compositionally biased region" description="Acidic residues" evidence="1">
    <location>
        <begin position="121"/>
        <end position="134"/>
    </location>
</feature>